<evidence type="ECO:0000256" key="8">
    <source>
        <dbReference type="ARBA" id="ARBA00047899"/>
    </source>
</evidence>
<feature type="region of interest" description="Disordered" evidence="11">
    <location>
        <begin position="656"/>
        <end position="697"/>
    </location>
</feature>
<feature type="compositionally biased region" description="Basic and acidic residues" evidence="11">
    <location>
        <begin position="1678"/>
        <end position="1694"/>
    </location>
</feature>
<evidence type="ECO:0000313" key="13">
    <source>
        <dbReference type="EMBL" id="CAC5429834.1"/>
    </source>
</evidence>
<feature type="region of interest" description="Disordered" evidence="11">
    <location>
        <begin position="1419"/>
        <end position="1590"/>
    </location>
</feature>
<dbReference type="PROSITE" id="PS50011">
    <property type="entry name" value="PROTEIN_KINASE_DOM"/>
    <property type="match status" value="1"/>
</dbReference>
<feature type="compositionally biased region" description="Low complexity" evidence="11">
    <location>
        <begin position="1642"/>
        <end position="1672"/>
    </location>
</feature>
<keyword evidence="3" id="KW-0723">Serine/threonine-protein kinase</keyword>
<feature type="region of interest" description="Disordered" evidence="11">
    <location>
        <begin position="2193"/>
        <end position="2260"/>
    </location>
</feature>
<feature type="compositionally biased region" description="Polar residues" evidence="11">
    <location>
        <begin position="551"/>
        <end position="560"/>
    </location>
</feature>
<dbReference type="PROSITE" id="PS00107">
    <property type="entry name" value="PROTEIN_KINASE_ATP"/>
    <property type="match status" value="1"/>
</dbReference>
<evidence type="ECO:0000256" key="1">
    <source>
        <dbReference type="ARBA" id="ARBA00010886"/>
    </source>
</evidence>
<feature type="region of interest" description="Disordered" evidence="11">
    <location>
        <begin position="1933"/>
        <end position="1963"/>
    </location>
</feature>
<feature type="region of interest" description="Disordered" evidence="11">
    <location>
        <begin position="1841"/>
        <end position="1864"/>
    </location>
</feature>
<comment type="catalytic activity">
    <reaction evidence="9">
        <text>L-seryl-[protein] + ATP = O-phospho-L-seryl-[protein] + ADP + H(+)</text>
        <dbReference type="Rhea" id="RHEA:17989"/>
        <dbReference type="Rhea" id="RHEA-COMP:9863"/>
        <dbReference type="Rhea" id="RHEA-COMP:11604"/>
        <dbReference type="ChEBI" id="CHEBI:15378"/>
        <dbReference type="ChEBI" id="CHEBI:29999"/>
        <dbReference type="ChEBI" id="CHEBI:30616"/>
        <dbReference type="ChEBI" id="CHEBI:83421"/>
        <dbReference type="ChEBI" id="CHEBI:456216"/>
        <dbReference type="EC" id="2.7.11.1"/>
    </reaction>
</comment>
<gene>
    <name evidence="13" type="ORF">LDHU3_21.1190</name>
</gene>
<evidence type="ECO:0000313" key="14">
    <source>
        <dbReference type="Proteomes" id="UP000601710"/>
    </source>
</evidence>
<dbReference type="Proteomes" id="UP000601710">
    <property type="component" value="Chromosome 21"/>
</dbReference>
<dbReference type="PROSITE" id="PS00108">
    <property type="entry name" value="PROTEIN_KINASE_ST"/>
    <property type="match status" value="1"/>
</dbReference>
<sequence length="2319" mass="241109">MMNDLPRWPRYRPIRVIGQGGFGTVYLCVDTEPTSTMYEQEVAVKAVSLGALSDEEVLMVMSEVSLLKNVGHPNIITYYDSFLYDDDESALSRKGGATLVPQADGDDIATAGAGFRSQWLCLVTEYMDGGDLAALLRQYSGQELNSTKDVCEATSLSTVGTAAAARKRGRPSAAVTEDAAAGADQGEVSEGDWVSRSRLHRQRLATTLRAAPRPPMSTFPTTVTKATVMRWDGLDASVDQTWMSDASAAAMPTTPLGATDAEAADGAACGSRNGIQMPTAAASNAAVGSAATGAPHLTNVSFKNTVAAAGLASEPLEPQLPPPPNKLWVESFLITDIAKQCLDALAYLHALCIVHRDIKPSNIYLSKRDGTVKIGDFGVSKLLQPAEPFTMTFVGTPFYLCPELCMGDPYSFGADIWALGVVLYELYCLKLPFTSDNVLAQIYVITEGVYDTAALGTPHAFAESQQAVLETLYGPSFLHSERLLHSLVVSMVDKMLQVDPAERPSAEELLTGVFGAGSTSRCGSSAGLPLAPVAPTPVHRPLSTCALAHDSVSTPPQRGPSSFAVKPEGVAATTPQAPSNRLGPSASEQHARWAGSLVAAASSTLQQEQGASRVSLTAPGSRRSRERRDDVVDDFTGAHAPLAVRVKTSVGDILQGMPSAQRERLGNRAAAEERDEKEEVSRAMLPVASPKPTPSSALFHSTVKAGVGSDSANRQAALSPSLAGRERAEVAALPEKRRGSTVGAEPPSLELAEHTALQLLPAAPFPLELLYGGLVNIGDSAVNSTGATGEQRTVDDKASVSTPLGAQATQQASPLSSMLPADRPPAVRTHCDDDDALDHPIGAQTRSEFMALMENIPWLKNAEVFSSIPLSAGCDNVMLVERANRSSVSASGADGALSSATDNTAAGGSEERAEGAAPASKGSRTAPHQRQSQLPSPLRSPHSPATGTEDMQMSSNPLLPVCRAGVVSPTAPRIEVKTISGTTITMGGIRRPPSSRSPFQRGSAGAAEMADAESTQSVSQRRVSGGLTAASRQPPCIPAAPLRQRVSVTALPTTVLTSTPKPPASRPDEPQMTQDASGPACPSPSLQPRGDADRQPTAVTVASKGASASHPRLFSSSGLEPTVGNAASEARLRPFSAAQMRATAIASASGAAPPTPKAHSPGHCEGYSTTELEALLQAKLLTHYQRRQRQLGAQRTQHAAQEAAKAAARAKLKALYDEVFVSRLDPASSDAAYTAPYHSGGTIGGPSEVPDEFVARTDKRSRAASDSGDSGAHFPGDDAVAAPVARAATQLPALEADAWAKGAPVAVHLTKEAASPSPPSAPSSHGSPLPFSVDATARQAETEESVLRALSAVYSRPVEIPATTVPGTGTLMDDGDYGKDWLAATPAVRRIREAASLAVAVEHQCAAFRRGKEPARLCVAPPWRPPHDSRDVPGLWETSSAEEEADVSARGRLGCPAPASVREEVRWRWSAPPSDLDDTAGTTSEDEERGALLSSTASSSAVPSISTSPSSSSSALLASTSGANMLDAPGQTSKTPSITAAPEADVQQRLQSRKLVRSGGELGGGVIGSRRSPADAHAGGPRPSSLLGSPMYLELDSVDGGIRGGHTRDDGIHGVSLSMSSLADASAKATAAAGHEKDETDSASASSSSTTSTISSTSSASHSSASHSSRALSHPHRSKDEARHDVSSSSHDDGSSAQNSSSGSSSDDAPSSASQTASFSFHSFGGAASSTDANDDDAEPCAATKRADSDGDEDMSYTYTVQLDAVTGRRHFEYVCPVTVEVVGALPGGCRVVSAVAALRALDFAKAAPLSAMQVPPSEHCSMKQGSDGLATRVLTAEAPTDLSATPSPHEGGDDTAAANGGISSCPGQDKTFLFDGEYHTMWQEDGGFGAAAASLPTPSAPAPSSSLSSLPPDAGATVGFTAVPGKQQGHVPAANGMAPPEGSQSAREATLHSALPSTTNWQPDATARVAAASSSCVEDGNNDGNGATAHLRGRAASLHLSGETRARVAAPLRPSHVALAALSEETMAKAHAPLTHPSLADSDPTKVNTEMLPASKSASSNADGNQAMGFLCDRACTQGQTAVTPAQEIAAVMETTWWVRVPSSPSASSQGLGTSQQQHQLTGSPQYIHLPLSLALRPLRQRTRFVGLLWRLWVSLKVSEPALSRVLLHRRGGAPSPSPGCTFAEAFGDWVTGTTPARDTDTGECTEVDVSQQSSSETSTSLRLGRTITTTATTEASSNSDTAADSQVLPASGSLTAPSRPSPLKWGLYYVEARTWCAVQLRTDADWAVVRRKISEMGTMLPFVRLYLLLEEAEPTSE</sequence>
<feature type="compositionally biased region" description="Low complexity" evidence="11">
    <location>
        <begin position="1891"/>
        <end position="1913"/>
    </location>
</feature>
<dbReference type="Gene3D" id="1.10.510.10">
    <property type="entry name" value="Transferase(Phosphotransferase) domain 1"/>
    <property type="match status" value="2"/>
</dbReference>
<feature type="compositionally biased region" description="Low complexity" evidence="11">
    <location>
        <begin position="1491"/>
        <end position="1521"/>
    </location>
</feature>
<evidence type="ECO:0000256" key="11">
    <source>
        <dbReference type="SAM" id="MobiDB-lite"/>
    </source>
</evidence>
<dbReference type="InterPro" id="IPR017441">
    <property type="entry name" value="Protein_kinase_ATP_BS"/>
</dbReference>
<feature type="region of interest" description="Disordered" evidence="11">
    <location>
        <begin position="784"/>
        <end position="840"/>
    </location>
</feature>
<feature type="binding site" evidence="10">
    <location>
        <position position="45"/>
    </location>
    <ligand>
        <name>ATP</name>
        <dbReference type="ChEBI" id="CHEBI:30616"/>
    </ligand>
</feature>
<dbReference type="InterPro" id="IPR008271">
    <property type="entry name" value="Ser/Thr_kinase_AS"/>
</dbReference>
<comment type="catalytic activity">
    <reaction evidence="8">
        <text>L-threonyl-[protein] + ATP = O-phospho-L-threonyl-[protein] + ADP + H(+)</text>
        <dbReference type="Rhea" id="RHEA:46608"/>
        <dbReference type="Rhea" id="RHEA-COMP:11060"/>
        <dbReference type="Rhea" id="RHEA-COMP:11605"/>
        <dbReference type="ChEBI" id="CHEBI:15378"/>
        <dbReference type="ChEBI" id="CHEBI:30013"/>
        <dbReference type="ChEBI" id="CHEBI:30616"/>
        <dbReference type="ChEBI" id="CHEBI:61977"/>
        <dbReference type="ChEBI" id="CHEBI:456216"/>
        <dbReference type="EC" id="2.7.11.1"/>
    </reaction>
</comment>
<feature type="region of interest" description="Disordered" evidence="11">
    <location>
        <begin position="604"/>
        <end position="634"/>
    </location>
</feature>
<dbReference type="GO" id="GO:0004674">
    <property type="term" value="F:protein serine/threonine kinase activity"/>
    <property type="evidence" value="ECO:0007669"/>
    <property type="project" value="UniProtKB-KW"/>
</dbReference>
<evidence type="ECO:0000256" key="4">
    <source>
        <dbReference type="ARBA" id="ARBA00022679"/>
    </source>
</evidence>
<evidence type="ECO:0000256" key="5">
    <source>
        <dbReference type="ARBA" id="ARBA00022741"/>
    </source>
</evidence>
<feature type="compositionally biased region" description="Low complexity" evidence="11">
    <location>
        <begin position="173"/>
        <end position="183"/>
    </location>
</feature>
<dbReference type="EC" id="2.7.11.1" evidence="2"/>
<dbReference type="SUPFAM" id="SSF56112">
    <property type="entry name" value="Protein kinase-like (PK-like)"/>
    <property type="match status" value="1"/>
</dbReference>
<evidence type="ECO:0000256" key="9">
    <source>
        <dbReference type="ARBA" id="ARBA00048679"/>
    </source>
</evidence>
<feature type="compositionally biased region" description="Low complexity" evidence="11">
    <location>
        <begin position="2212"/>
        <end position="2247"/>
    </location>
</feature>
<evidence type="ECO:0000256" key="3">
    <source>
        <dbReference type="ARBA" id="ARBA00022527"/>
    </source>
</evidence>
<feature type="compositionally biased region" description="Low complexity" evidence="11">
    <location>
        <begin position="887"/>
        <end position="908"/>
    </location>
</feature>
<dbReference type="GO" id="GO:0005524">
    <property type="term" value="F:ATP binding"/>
    <property type="evidence" value="ECO:0007669"/>
    <property type="project" value="UniProtKB-UniRule"/>
</dbReference>
<dbReference type="InterPro" id="IPR000719">
    <property type="entry name" value="Prot_kinase_dom"/>
</dbReference>
<dbReference type="SMART" id="SM00220">
    <property type="entry name" value="S_TKc"/>
    <property type="match status" value="1"/>
</dbReference>
<keyword evidence="5 10" id="KW-0547">Nucleotide-binding</keyword>
<dbReference type="FunFam" id="1.10.510.10:FF:001112">
    <property type="entry name" value="Serine/threonine-protein kinase, putative"/>
    <property type="match status" value="1"/>
</dbReference>
<feature type="region of interest" description="Disordered" evidence="11">
    <location>
        <begin position="1257"/>
        <end position="1277"/>
    </location>
</feature>
<dbReference type="VEuPathDB" id="TriTrypDB:LdCL_210015000"/>
<evidence type="ECO:0000256" key="7">
    <source>
        <dbReference type="ARBA" id="ARBA00022840"/>
    </source>
</evidence>
<organism evidence="13 14">
    <name type="scientific">Leishmania donovani</name>
    <dbReference type="NCBI Taxonomy" id="5661"/>
    <lineage>
        <taxon>Eukaryota</taxon>
        <taxon>Discoba</taxon>
        <taxon>Euglenozoa</taxon>
        <taxon>Kinetoplastea</taxon>
        <taxon>Metakinetoplastina</taxon>
        <taxon>Trypanosomatida</taxon>
        <taxon>Trypanosomatidae</taxon>
        <taxon>Leishmaniinae</taxon>
        <taxon>Leishmania</taxon>
    </lineage>
</organism>
<feature type="compositionally biased region" description="Polar residues" evidence="11">
    <location>
        <begin position="943"/>
        <end position="956"/>
    </location>
</feature>
<proteinExistence type="inferred from homology"/>
<feature type="compositionally biased region" description="Low complexity" evidence="11">
    <location>
        <begin position="984"/>
        <end position="998"/>
    </location>
</feature>
<evidence type="ECO:0000256" key="2">
    <source>
        <dbReference type="ARBA" id="ARBA00012513"/>
    </source>
</evidence>
<reference evidence="13" key="1">
    <citation type="submission" date="2020-06" db="EMBL/GenBank/DDBJ databases">
        <authorList>
            <person name="Camacho E."/>
            <person name="Gonzalez-de la Fuente S."/>
            <person name="Rastrojo A."/>
            <person name="Peiro-Pastor R."/>
            <person name="Solana JC."/>
            <person name="Tabera L."/>
            <person name="Gamarro F."/>
            <person name="Carrasco-Ramiro F."/>
            <person name="Requena JM."/>
            <person name="Aguado B."/>
        </authorList>
    </citation>
    <scope>NUCLEOTIDE SEQUENCE</scope>
</reference>
<feature type="region of interest" description="Disordered" evidence="11">
    <location>
        <begin position="549"/>
        <end position="591"/>
    </location>
</feature>
<feature type="domain" description="Protein kinase" evidence="12">
    <location>
        <begin position="11"/>
        <end position="515"/>
    </location>
</feature>
<evidence type="ECO:0000256" key="6">
    <source>
        <dbReference type="ARBA" id="ARBA00022777"/>
    </source>
</evidence>
<feature type="region of interest" description="Disordered" evidence="11">
    <location>
        <begin position="166"/>
        <end position="189"/>
    </location>
</feature>
<protein>
    <recommendedName>
        <fullName evidence="2">non-specific serine/threonine protein kinase</fullName>
        <ecNumber evidence="2">2.7.11.1</ecNumber>
    </recommendedName>
</protein>
<feature type="compositionally biased region" description="Polar residues" evidence="11">
    <location>
        <begin position="799"/>
        <end position="816"/>
    </location>
</feature>
<feature type="compositionally biased region" description="Low complexity" evidence="11">
    <location>
        <begin position="1695"/>
        <end position="1732"/>
    </location>
</feature>
<feature type="region of interest" description="Disordered" evidence="11">
    <location>
        <begin position="1890"/>
        <end position="1914"/>
    </location>
</feature>
<feature type="region of interest" description="Disordered" evidence="11">
    <location>
        <begin position="1311"/>
        <end position="1331"/>
    </location>
</feature>
<feature type="region of interest" description="Disordered" evidence="11">
    <location>
        <begin position="1146"/>
        <end position="1166"/>
    </location>
</feature>
<feature type="region of interest" description="Disordered" evidence="11">
    <location>
        <begin position="984"/>
        <end position="1122"/>
    </location>
</feature>
<name>A0A6J8FAG2_LEIDO</name>
<evidence type="ECO:0000259" key="12">
    <source>
        <dbReference type="PROSITE" id="PS50011"/>
    </source>
</evidence>
<feature type="region of interest" description="Disordered" evidence="11">
    <location>
        <begin position="1628"/>
        <end position="1754"/>
    </location>
</feature>
<dbReference type="PANTHER" id="PTHR43671">
    <property type="entry name" value="SERINE/THREONINE-PROTEIN KINASE NEK"/>
    <property type="match status" value="1"/>
</dbReference>
<accession>A0A6J8FAG2</accession>
<dbReference type="Pfam" id="PF00069">
    <property type="entry name" value="Pkinase"/>
    <property type="match status" value="2"/>
</dbReference>
<feature type="compositionally biased region" description="Polar residues" evidence="11">
    <location>
        <begin position="922"/>
        <end position="935"/>
    </location>
</feature>
<dbReference type="EMBL" id="LR812641">
    <property type="protein sequence ID" value="CAC5429834.1"/>
    <property type="molecule type" value="Genomic_DNA"/>
</dbReference>
<comment type="similarity">
    <text evidence="1">Belongs to the protein kinase superfamily. NEK Ser/Thr protein kinase family. NIMA subfamily.</text>
</comment>
<feature type="region of interest" description="Disordered" evidence="11">
    <location>
        <begin position="887"/>
        <end position="956"/>
    </location>
</feature>
<dbReference type="PANTHER" id="PTHR43671:SF98">
    <property type="entry name" value="SERINE_THREONINE-PROTEIN KINASE NEK11"/>
    <property type="match status" value="1"/>
</dbReference>
<dbReference type="VEuPathDB" id="TriTrypDB:LDHU3_21.1190"/>
<dbReference type="InterPro" id="IPR050660">
    <property type="entry name" value="NEK_Ser/Thr_kinase"/>
</dbReference>
<keyword evidence="7 10" id="KW-0067">ATP-binding</keyword>
<keyword evidence="4" id="KW-0808">Transferase</keyword>
<feature type="compositionally biased region" description="Polar residues" evidence="11">
    <location>
        <begin position="604"/>
        <end position="615"/>
    </location>
</feature>
<keyword evidence="6 13" id="KW-0418">Kinase</keyword>
<feature type="compositionally biased region" description="Basic and acidic residues" evidence="11">
    <location>
        <begin position="661"/>
        <end position="681"/>
    </location>
</feature>
<feature type="compositionally biased region" description="Polar residues" evidence="11">
    <location>
        <begin position="1013"/>
        <end position="1022"/>
    </location>
</feature>
<dbReference type="VEuPathDB" id="TriTrypDB:LdBPK_211000.1"/>
<feature type="compositionally biased region" description="Polar residues" evidence="11">
    <location>
        <begin position="1046"/>
        <end position="1059"/>
    </location>
</feature>
<dbReference type="InterPro" id="IPR011009">
    <property type="entry name" value="Kinase-like_dom_sf"/>
</dbReference>
<evidence type="ECO:0000256" key="10">
    <source>
        <dbReference type="PROSITE-ProRule" id="PRU10141"/>
    </source>
</evidence>